<evidence type="ECO:0000313" key="1">
    <source>
        <dbReference type="EMBL" id="CUU40451.1"/>
    </source>
</evidence>
<dbReference type="Proteomes" id="UP000064525">
    <property type="component" value="Chromosome I"/>
</dbReference>
<evidence type="ECO:0000313" key="2">
    <source>
        <dbReference type="Proteomes" id="UP000064525"/>
    </source>
</evidence>
<proteinExistence type="predicted"/>
<dbReference type="PATRIC" id="fig|76936.10.peg.1530"/>
<dbReference type="KEGG" id="hty:BN2458_PEG1568"/>
<accession>A0A0S4PVY5</accession>
<reference evidence="2" key="1">
    <citation type="submission" date="2015-11" db="EMBL/GenBank/DDBJ databases">
        <authorList>
            <person name="Anvar S.Y."/>
        </authorList>
    </citation>
    <scope>NUCLEOTIDE SEQUENCE [LARGE SCALE GENOMIC DNA]</scope>
</reference>
<dbReference type="EMBL" id="LN907858">
    <property type="protein sequence ID" value="CUU40451.1"/>
    <property type="molecule type" value="Genomic_DNA"/>
</dbReference>
<name>A0A0S4PVY5_9HELI</name>
<protein>
    <submittedName>
        <fullName evidence="1">Uncharacterized protein</fullName>
    </submittedName>
</protein>
<organism evidence="1 2">
    <name type="scientific">Helicobacter typhlonius</name>
    <dbReference type="NCBI Taxonomy" id="76936"/>
    <lineage>
        <taxon>Bacteria</taxon>
        <taxon>Pseudomonadati</taxon>
        <taxon>Campylobacterota</taxon>
        <taxon>Epsilonproteobacteria</taxon>
        <taxon>Campylobacterales</taxon>
        <taxon>Helicobacteraceae</taxon>
        <taxon>Helicobacter</taxon>
    </lineage>
</organism>
<gene>
    <name evidence="1" type="ORF">BN2458_PEG1568</name>
</gene>
<dbReference type="AlphaFoldDB" id="A0A0S4PVY5"/>
<sequence>MWFHFILNYFKNIALFENRTPKSHWLGKNVSYLFCIYL</sequence>